<dbReference type="EMBL" id="PDWZ02000014">
    <property type="protein sequence ID" value="KAB2100101.1"/>
    <property type="molecule type" value="Genomic_DNA"/>
</dbReference>
<comment type="caution">
    <text evidence="1">The sequence shown here is derived from an EMBL/GenBank/DDBJ whole genome shotgun (WGS) entry which is preliminary data.</text>
</comment>
<sequence length="180" mass="19594">MRRVSALAFDSLANSVAYHDGPGGARAICRDHDGAVGTPQETEAHLPRKRRRYRNPWQCRNADAAVDERDGKRREQAQSRGPESAPTERRTTCHDSRLASLEQQGQDETAPAGGSDYRAPTRSHGGLAVQPSSNTSASRSWNSPTMAECTSPFEDGYALLKGGPVWDCTETASTRKHEGT</sequence>
<protein>
    <submittedName>
        <fullName evidence="1">Uncharacterized protein</fullName>
    </submittedName>
</protein>
<gene>
    <name evidence="1" type="ORF">AG0111_0g11697</name>
</gene>
<dbReference type="Proteomes" id="UP000293547">
    <property type="component" value="Unassembled WGS sequence"/>
</dbReference>
<organism evidence="1 2">
    <name type="scientific">Alternaria gaisen</name>
    <dbReference type="NCBI Taxonomy" id="167740"/>
    <lineage>
        <taxon>Eukaryota</taxon>
        <taxon>Fungi</taxon>
        <taxon>Dikarya</taxon>
        <taxon>Ascomycota</taxon>
        <taxon>Pezizomycotina</taxon>
        <taxon>Dothideomycetes</taxon>
        <taxon>Pleosporomycetidae</taxon>
        <taxon>Pleosporales</taxon>
        <taxon>Pleosporineae</taxon>
        <taxon>Pleosporaceae</taxon>
        <taxon>Alternaria</taxon>
        <taxon>Alternaria sect. Alternaria</taxon>
    </lineage>
</organism>
<evidence type="ECO:0000313" key="1">
    <source>
        <dbReference type="EMBL" id="KAB2100101.1"/>
    </source>
</evidence>
<keyword evidence="2" id="KW-1185">Reference proteome</keyword>
<proteinExistence type="predicted"/>
<accession>A0ACB6F6M0</accession>
<reference evidence="1 2" key="1">
    <citation type="journal article" date="2019" name="bioRxiv">
        <title>Genomics, evolutionary history and diagnostics of the Alternaria alternata species group including apple and Asian pear pathotypes.</title>
        <authorList>
            <person name="Armitage A.D."/>
            <person name="Cockerton H.M."/>
            <person name="Sreenivasaprasad S."/>
            <person name="Woodhall J.W."/>
            <person name="Lane C.R."/>
            <person name="Harrison R.J."/>
            <person name="Clarkson J.P."/>
        </authorList>
    </citation>
    <scope>NUCLEOTIDE SEQUENCE [LARGE SCALE GENOMIC DNA]</scope>
    <source>
        <strain evidence="1 2">FERA 650</strain>
    </source>
</reference>
<evidence type="ECO:0000313" key="2">
    <source>
        <dbReference type="Proteomes" id="UP000293547"/>
    </source>
</evidence>
<name>A0ACB6F6M0_9PLEO</name>